<name>A0A1G8UUU2_9FLAO</name>
<gene>
    <name evidence="3" type="ORF">SAMN04487935_1059</name>
</gene>
<sequence length="75" mass="8202">MKNIILSAVMILLLTACKKNEEASTVKTETDAVSESANKDSAEQLYSCPMHPEVTGKKGEKCPKCEMDLTEPVDQ</sequence>
<dbReference type="STRING" id="1128970.SAMN04487935_1059"/>
<organism evidence="3 4">
    <name type="scientific">Flavobacterium noncentrifugens</name>
    <dbReference type="NCBI Taxonomy" id="1128970"/>
    <lineage>
        <taxon>Bacteria</taxon>
        <taxon>Pseudomonadati</taxon>
        <taxon>Bacteroidota</taxon>
        <taxon>Flavobacteriia</taxon>
        <taxon>Flavobacteriales</taxon>
        <taxon>Flavobacteriaceae</taxon>
        <taxon>Flavobacterium</taxon>
    </lineage>
</organism>
<keyword evidence="4" id="KW-1185">Reference proteome</keyword>
<dbReference type="AlphaFoldDB" id="A0A1G8UUU2"/>
<accession>A0A1G8UUU2</accession>
<proteinExistence type="predicted"/>
<dbReference type="EMBL" id="FNEZ01000002">
    <property type="protein sequence ID" value="SDJ57646.1"/>
    <property type="molecule type" value="Genomic_DNA"/>
</dbReference>
<feature type="domain" description="Heavy metal binding" evidence="2">
    <location>
        <begin position="46"/>
        <end position="71"/>
    </location>
</feature>
<dbReference type="RefSeq" id="WP_170227622.1">
    <property type="nucleotide sequence ID" value="NZ_BKAI01000021.1"/>
</dbReference>
<evidence type="ECO:0000313" key="3">
    <source>
        <dbReference type="EMBL" id="SDJ57646.1"/>
    </source>
</evidence>
<evidence type="ECO:0000259" key="2">
    <source>
        <dbReference type="Pfam" id="PF19335"/>
    </source>
</evidence>
<reference evidence="3 4" key="1">
    <citation type="submission" date="2016-10" db="EMBL/GenBank/DDBJ databases">
        <authorList>
            <person name="de Groot N.N."/>
        </authorList>
    </citation>
    <scope>NUCLEOTIDE SEQUENCE [LARGE SCALE GENOMIC DNA]</scope>
    <source>
        <strain evidence="3 4">CGMCC 1.10076</strain>
    </source>
</reference>
<dbReference type="Proteomes" id="UP000199580">
    <property type="component" value="Unassembled WGS sequence"/>
</dbReference>
<protein>
    <recommendedName>
        <fullName evidence="2">Heavy metal binding domain-containing protein</fullName>
    </recommendedName>
</protein>
<dbReference type="Pfam" id="PF19335">
    <property type="entry name" value="HMBD"/>
    <property type="match status" value="1"/>
</dbReference>
<feature type="region of interest" description="Disordered" evidence="1">
    <location>
        <begin position="24"/>
        <end position="45"/>
    </location>
</feature>
<evidence type="ECO:0000256" key="1">
    <source>
        <dbReference type="SAM" id="MobiDB-lite"/>
    </source>
</evidence>
<dbReference type="PROSITE" id="PS51257">
    <property type="entry name" value="PROKAR_LIPOPROTEIN"/>
    <property type="match status" value="1"/>
</dbReference>
<dbReference type="InterPro" id="IPR045800">
    <property type="entry name" value="HMBD"/>
</dbReference>
<evidence type="ECO:0000313" key="4">
    <source>
        <dbReference type="Proteomes" id="UP000199580"/>
    </source>
</evidence>
<dbReference type="GO" id="GO:0046872">
    <property type="term" value="F:metal ion binding"/>
    <property type="evidence" value="ECO:0007669"/>
    <property type="project" value="InterPro"/>
</dbReference>